<feature type="domain" description="Outer membrane protein beta-barrel" evidence="2">
    <location>
        <begin position="23"/>
        <end position="192"/>
    </location>
</feature>
<name>A0A6N6MDG6_9FLAO</name>
<evidence type="ECO:0000259" key="2">
    <source>
        <dbReference type="Pfam" id="PF13505"/>
    </source>
</evidence>
<dbReference type="AlphaFoldDB" id="A0A6N6MDG6"/>
<reference evidence="3 4" key="1">
    <citation type="submission" date="2019-09" db="EMBL/GenBank/DDBJ databases">
        <authorList>
            <person name="Cao W.R."/>
        </authorList>
    </citation>
    <scope>NUCLEOTIDE SEQUENCE [LARGE SCALE GENOMIC DNA]</scope>
    <source>
        <strain evidence="3 4">B1N29</strain>
    </source>
</reference>
<accession>A0A6N6MDG6</accession>
<dbReference type="InterPro" id="IPR027385">
    <property type="entry name" value="Beta-barrel_OMP"/>
</dbReference>
<dbReference type="Gene3D" id="2.40.160.20">
    <property type="match status" value="1"/>
</dbReference>
<dbReference type="RefSeq" id="WP_068605303.1">
    <property type="nucleotide sequence ID" value="NZ_WAAT01000049.1"/>
</dbReference>
<protein>
    <submittedName>
        <fullName evidence="3">PorT family protein</fullName>
    </submittedName>
</protein>
<sequence>MLYIKKTLITFLLFIIEVITVNAQEKNFGVTVGFTSINFKNKLEILGEKITDSESFEGFYIGIFKEFNLADELLLHPELQVAFYNGSGTDWEDTNLTDIILPVLLQYNFAGDFSVLVGPRFDYLITSDDVIQFNEFGLGFELGAQYEISPSFFVNLRASLGLTDRVESTGTMIDEYVSSKSQTANLSLGYRF</sequence>
<evidence type="ECO:0000313" key="3">
    <source>
        <dbReference type="EMBL" id="KAB1067336.1"/>
    </source>
</evidence>
<evidence type="ECO:0000313" key="4">
    <source>
        <dbReference type="Proteomes" id="UP000441333"/>
    </source>
</evidence>
<organism evidence="3 4">
    <name type="scientific">Pseudotamlana haliotis</name>
    <dbReference type="NCBI Taxonomy" id="2614804"/>
    <lineage>
        <taxon>Bacteria</taxon>
        <taxon>Pseudomonadati</taxon>
        <taxon>Bacteroidota</taxon>
        <taxon>Flavobacteriia</taxon>
        <taxon>Flavobacteriales</taxon>
        <taxon>Flavobacteriaceae</taxon>
        <taxon>Pseudotamlana</taxon>
    </lineage>
</organism>
<gene>
    <name evidence="3" type="ORF">F6U93_11315</name>
</gene>
<dbReference type="Pfam" id="PF13505">
    <property type="entry name" value="OMP_b-brl"/>
    <property type="match status" value="1"/>
</dbReference>
<evidence type="ECO:0000256" key="1">
    <source>
        <dbReference type="ARBA" id="ARBA00022729"/>
    </source>
</evidence>
<dbReference type="InterPro" id="IPR011250">
    <property type="entry name" value="OMP/PagP_B-barrel"/>
</dbReference>
<comment type="caution">
    <text evidence="3">The sequence shown here is derived from an EMBL/GenBank/DDBJ whole genome shotgun (WGS) entry which is preliminary data.</text>
</comment>
<proteinExistence type="predicted"/>
<dbReference type="Proteomes" id="UP000441333">
    <property type="component" value="Unassembled WGS sequence"/>
</dbReference>
<keyword evidence="1" id="KW-0732">Signal</keyword>
<dbReference type="SUPFAM" id="SSF56925">
    <property type="entry name" value="OMPA-like"/>
    <property type="match status" value="1"/>
</dbReference>
<dbReference type="EMBL" id="WAAT01000049">
    <property type="protein sequence ID" value="KAB1067336.1"/>
    <property type="molecule type" value="Genomic_DNA"/>
</dbReference>
<keyword evidence="4" id="KW-1185">Reference proteome</keyword>